<keyword evidence="1" id="KW-0732">Signal</keyword>
<proteinExistence type="predicted"/>
<dbReference type="EMBL" id="CAJHNJ030000002">
    <property type="protein sequence ID" value="CAG9090480.1"/>
    <property type="molecule type" value="Genomic_DNA"/>
</dbReference>
<feature type="signal peptide" evidence="1">
    <location>
        <begin position="1"/>
        <end position="24"/>
    </location>
</feature>
<evidence type="ECO:0000256" key="1">
    <source>
        <dbReference type="SAM" id="SignalP"/>
    </source>
</evidence>
<feature type="chain" id="PRO_5035932897" evidence="1">
    <location>
        <begin position="25"/>
        <end position="64"/>
    </location>
</feature>
<comment type="caution">
    <text evidence="2">The sequence shown here is derived from an EMBL/GenBank/DDBJ whole genome shotgun (WGS) entry which is preliminary data.</text>
</comment>
<gene>
    <name evidence="2" type="ORF">PLXY2_LOCUS689</name>
</gene>
<name>A0A8S4D314_PLUXY</name>
<dbReference type="Proteomes" id="UP000653454">
    <property type="component" value="Unassembled WGS sequence"/>
</dbReference>
<evidence type="ECO:0000313" key="2">
    <source>
        <dbReference type="EMBL" id="CAG9090480.1"/>
    </source>
</evidence>
<protein>
    <submittedName>
        <fullName evidence="2">(diamondback moth) hypothetical protein</fullName>
    </submittedName>
</protein>
<evidence type="ECO:0000313" key="3">
    <source>
        <dbReference type="Proteomes" id="UP000653454"/>
    </source>
</evidence>
<keyword evidence="3" id="KW-1185">Reference proteome</keyword>
<organism evidence="2 3">
    <name type="scientific">Plutella xylostella</name>
    <name type="common">Diamondback moth</name>
    <name type="synonym">Plutella maculipennis</name>
    <dbReference type="NCBI Taxonomy" id="51655"/>
    <lineage>
        <taxon>Eukaryota</taxon>
        <taxon>Metazoa</taxon>
        <taxon>Ecdysozoa</taxon>
        <taxon>Arthropoda</taxon>
        <taxon>Hexapoda</taxon>
        <taxon>Insecta</taxon>
        <taxon>Pterygota</taxon>
        <taxon>Neoptera</taxon>
        <taxon>Endopterygota</taxon>
        <taxon>Lepidoptera</taxon>
        <taxon>Glossata</taxon>
        <taxon>Ditrysia</taxon>
        <taxon>Yponomeutoidea</taxon>
        <taxon>Plutellidae</taxon>
        <taxon>Plutella</taxon>
    </lineage>
</organism>
<dbReference type="AlphaFoldDB" id="A0A8S4D314"/>
<accession>A0A8S4D314</accession>
<sequence length="64" mass="7416">MKNLIFLFCLVVFILVSNLNISNAKYIRSKGQCGDCDEYCHLRGKSAGTCMRKICYCRRDKWTS</sequence>
<reference evidence="2" key="1">
    <citation type="submission" date="2020-11" db="EMBL/GenBank/DDBJ databases">
        <authorList>
            <person name="Whiteford S."/>
        </authorList>
    </citation>
    <scope>NUCLEOTIDE SEQUENCE</scope>
</reference>